<dbReference type="OrthoDB" id="419138at2759"/>
<keyword evidence="1" id="KW-0812">Transmembrane</keyword>
<evidence type="ECO:0000313" key="2">
    <source>
        <dbReference type="EMBL" id="KND03241.1"/>
    </source>
</evidence>
<reference evidence="2 3" key="1">
    <citation type="submission" date="2009-08" db="EMBL/GenBank/DDBJ databases">
        <title>The Genome Sequence of Spizellomyces punctatus strain DAOM BR117.</title>
        <authorList>
            <consortium name="The Broad Institute Genome Sequencing Platform"/>
            <person name="Russ C."/>
            <person name="Cuomo C."/>
            <person name="Shea T."/>
            <person name="Young S.K."/>
            <person name="Zeng Q."/>
            <person name="Koehrsen M."/>
            <person name="Haas B."/>
            <person name="Borodovsky M."/>
            <person name="Guigo R."/>
            <person name="Alvarado L."/>
            <person name="Berlin A."/>
            <person name="Bochicchio J."/>
            <person name="Borenstein D."/>
            <person name="Chapman S."/>
            <person name="Chen Z."/>
            <person name="Engels R."/>
            <person name="Freedman E."/>
            <person name="Gellesch M."/>
            <person name="Goldberg J."/>
            <person name="Griggs A."/>
            <person name="Gujja S."/>
            <person name="Heiman D."/>
            <person name="Hepburn T."/>
            <person name="Howarth C."/>
            <person name="Jen D."/>
            <person name="Larson L."/>
            <person name="Lewis B."/>
            <person name="Mehta T."/>
            <person name="Park D."/>
            <person name="Pearson M."/>
            <person name="Roberts A."/>
            <person name="Saif S."/>
            <person name="Shenoy N."/>
            <person name="Sisk P."/>
            <person name="Stolte C."/>
            <person name="Sykes S."/>
            <person name="Thomson T."/>
            <person name="Walk T."/>
            <person name="White J."/>
            <person name="Yandava C."/>
            <person name="Burger G."/>
            <person name="Gray M.W."/>
            <person name="Holland P.W.H."/>
            <person name="King N."/>
            <person name="Lang F.B.F."/>
            <person name="Roger A.J."/>
            <person name="Ruiz-Trillo I."/>
            <person name="Lander E."/>
            <person name="Nusbaum C."/>
        </authorList>
    </citation>
    <scope>NUCLEOTIDE SEQUENCE [LARGE SCALE GENOMIC DNA]</scope>
    <source>
        <strain evidence="2 3">DAOM BR117</strain>
    </source>
</reference>
<gene>
    <name evidence="2" type="ORF">SPPG_02294</name>
</gene>
<proteinExistence type="predicted"/>
<feature type="transmembrane region" description="Helical" evidence="1">
    <location>
        <begin position="938"/>
        <end position="956"/>
    </location>
</feature>
<dbReference type="Proteomes" id="UP000053201">
    <property type="component" value="Unassembled WGS sequence"/>
</dbReference>
<evidence type="ECO:0008006" key="4">
    <source>
        <dbReference type="Google" id="ProtNLM"/>
    </source>
</evidence>
<dbReference type="GeneID" id="27685888"/>
<dbReference type="Pfam" id="PF09773">
    <property type="entry name" value="Meckelin"/>
    <property type="match status" value="1"/>
</dbReference>
<dbReference type="GO" id="GO:0036038">
    <property type="term" value="C:MKS complex"/>
    <property type="evidence" value="ECO:0007669"/>
    <property type="project" value="InterPro"/>
</dbReference>
<dbReference type="STRING" id="645134.A0A0L0HPB1"/>
<evidence type="ECO:0000313" key="3">
    <source>
        <dbReference type="Proteomes" id="UP000053201"/>
    </source>
</evidence>
<feature type="transmembrane region" description="Helical" evidence="1">
    <location>
        <begin position="700"/>
        <end position="724"/>
    </location>
</feature>
<dbReference type="eggNOG" id="KOG4611">
    <property type="taxonomic scope" value="Eukaryota"/>
</dbReference>
<dbReference type="EMBL" id="KQ257452">
    <property type="protein sequence ID" value="KND03241.1"/>
    <property type="molecule type" value="Genomic_DNA"/>
</dbReference>
<dbReference type="RefSeq" id="XP_016611280.1">
    <property type="nucleotide sequence ID" value="XM_016750584.1"/>
</dbReference>
<dbReference type="VEuPathDB" id="FungiDB:SPPG_02294"/>
<feature type="transmembrane region" description="Helical" evidence="1">
    <location>
        <begin position="912"/>
        <end position="932"/>
    </location>
</feature>
<keyword evidence="1" id="KW-1133">Transmembrane helix</keyword>
<dbReference type="AlphaFoldDB" id="A0A0L0HPB1"/>
<dbReference type="InterPro" id="IPR009030">
    <property type="entry name" value="Growth_fac_rcpt_cys_sf"/>
</dbReference>
<dbReference type="GO" id="GO:0060271">
    <property type="term" value="P:cilium assembly"/>
    <property type="evidence" value="ECO:0007669"/>
    <property type="project" value="InterPro"/>
</dbReference>
<protein>
    <recommendedName>
        <fullName evidence="4">Meckelin</fullName>
    </recommendedName>
</protein>
<evidence type="ECO:0000256" key="1">
    <source>
        <dbReference type="SAM" id="Phobius"/>
    </source>
</evidence>
<keyword evidence="1" id="KW-0472">Membrane</keyword>
<dbReference type="SUPFAM" id="SSF57184">
    <property type="entry name" value="Growth factor receptor domain"/>
    <property type="match status" value="1"/>
</dbReference>
<organism evidence="2 3">
    <name type="scientific">Spizellomyces punctatus (strain DAOM BR117)</name>
    <dbReference type="NCBI Taxonomy" id="645134"/>
    <lineage>
        <taxon>Eukaryota</taxon>
        <taxon>Fungi</taxon>
        <taxon>Fungi incertae sedis</taxon>
        <taxon>Chytridiomycota</taxon>
        <taxon>Chytridiomycota incertae sedis</taxon>
        <taxon>Chytridiomycetes</taxon>
        <taxon>Spizellomycetales</taxon>
        <taxon>Spizellomycetaceae</taxon>
        <taxon>Spizellomyces</taxon>
    </lineage>
</organism>
<feature type="transmembrane region" description="Helical" evidence="1">
    <location>
        <begin position="536"/>
        <end position="565"/>
    </location>
</feature>
<feature type="transmembrane region" description="Helical" evidence="1">
    <location>
        <begin position="495"/>
        <end position="516"/>
    </location>
</feature>
<dbReference type="PANTHER" id="PTHR21274:SF0">
    <property type="entry name" value="MECKELIN"/>
    <property type="match status" value="1"/>
</dbReference>
<name>A0A0L0HPB1_SPIPD</name>
<dbReference type="InParanoid" id="A0A0L0HPB1"/>
<keyword evidence="3" id="KW-1185">Reference proteome</keyword>
<feature type="transmembrane region" description="Helical" evidence="1">
    <location>
        <begin position="585"/>
        <end position="603"/>
    </location>
</feature>
<accession>A0A0L0HPB1</accession>
<sequence length="977" mass="108550">MSVSASLTIPDCASGLYWSPILMACTACPTSENEILGPKGSCVCSVGYARNQVNGRCEACPAGKVGSTDESFCIGCASPASQTVLAQTGSQCTCGSMEYLVDRNATGRLDTAICTSCPANSHPSLDLSTCVECPDPGMNAVNSSGSYSCVCRTDLGYSATPQDHTCLLSTDISQINSLIGSTNPNTITYHNLVGPEGTITPITITSDVFASLFMKAASQCLRQQISQACQALANLCVLQLYDFSTAPCQVYQSIIRGQSSVADTLDAPQGLPWLYYGLLSSQESTTFTSQVLNLTVDIGSGAGVSRLPFVMSTYSLNGTYLGLQKLTTQLQLCTAVPSERADDWRQIGYDYVASCTIDLASAINSTSAATFYDLFIEDSLGILKAVPTRFINYRTLAGRQPNLNADPLDYGSSVLFRRFFSIDDVSGVQGGILKVIRVPLSMTFWIRKADSDGRIYIPVLDVTYTERDVSTLSAQTSISLQFVFSALYIMHLDSFWRVMTVVFSLVCATAGLLALYSARAWSTRNLTVSQGWDFNFLSRCILILAGCLAPLLFWFLLAVSAYWFFFYKNQTVMKVLLPWSDSDLHKFNAIVVATLVCQSAYIIKQLYEQCTIDIFFIDWERSRGKVMAAGGEGKPRLAAVSVWRSIFMMNEWNKMQTYRRVNIGFSLLAMYFIVEGLKVRYAATPQPNIHDLTPGLVSPILLFAVECLLWILLAVGQILFRAVIYERFYKDKLLDFVDVLSMANLSILAFDELCHGYYIHGRSVHPCADTNIGELNAFLRREQADLVPRRGMQDTDQQCFEVYTQKEMRSAFNKVYSIVIAEVEAQTAGNVAARLQRLSADKMQRRFNGADETRVRAYETVNHFVRSFFDKNLKEFQYHIRERTYFERFLGTTPDVSQNTVLFHTPSSFTRLLLYGIEYHLLILYILIFTVADNGLENTGAAAIITYGVDVVIRVIRKHFGASNLARKTMMDRKFLI</sequence>
<dbReference type="OMA" id="YITENKG"/>
<dbReference type="InterPro" id="IPR019170">
    <property type="entry name" value="Meckelin"/>
</dbReference>
<feature type="transmembrane region" description="Helical" evidence="1">
    <location>
        <begin position="657"/>
        <end position="674"/>
    </location>
</feature>
<dbReference type="PANTHER" id="PTHR21274">
    <property type="entry name" value="MECKELIN"/>
    <property type="match status" value="1"/>
</dbReference>